<evidence type="ECO:0000313" key="1">
    <source>
        <dbReference type="EMBL" id="ATX33390.1"/>
    </source>
</evidence>
<protein>
    <recommendedName>
        <fullName evidence="3">Ribosomal protein L18</fullName>
    </recommendedName>
</protein>
<evidence type="ECO:0000313" key="2">
    <source>
        <dbReference type="Proteomes" id="UP000230531"/>
    </source>
</evidence>
<gene>
    <name evidence="1" type="ORF">CUN91_00265</name>
</gene>
<evidence type="ECO:0008006" key="3">
    <source>
        <dbReference type="Google" id="ProtNLM"/>
    </source>
</evidence>
<dbReference type="AlphaFoldDB" id="A0A2K8K460"/>
<sequence length="78" mass="9746">MKIILKKTNKNFLIYLFYNNKNIYFIKNKKKNFLFLFEKIKKIILFFNKKIFYNKKNYNGYYKKIINFINNKNGRQIG</sequence>
<accession>A0A2K8K460</accession>
<name>A0A2K8K460_CARRU</name>
<dbReference type="Proteomes" id="UP000230531">
    <property type="component" value="Chromosome"/>
</dbReference>
<reference evidence="1 2" key="1">
    <citation type="submission" date="2017-11" db="EMBL/GenBank/DDBJ databases">
        <title>The genome sequence of Candidatus Carsonella ruddii from the psyllid Bactericera trigonica.</title>
        <authorList>
            <person name="Katsir L."/>
            <person name="Zhepu R."/>
            <person name="Piasezky A."/>
            <person name="Jong J."/>
            <person name="Sela N."/>
            <person name="Freilich S."/>
            <person name="Bahar O."/>
        </authorList>
    </citation>
    <scope>NUCLEOTIDE SEQUENCE [LARGE SCALE GENOMIC DNA]</scope>
    <source>
        <strain evidence="1 2">BT</strain>
    </source>
</reference>
<proteinExistence type="predicted"/>
<dbReference type="EMBL" id="CP024798">
    <property type="protein sequence ID" value="ATX33390.1"/>
    <property type="molecule type" value="Genomic_DNA"/>
</dbReference>
<organism evidence="1 2">
    <name type="scientific">Carsonella ruddii</name>
    <dbReference type="NCBI Taxonomy" id="114186"/>
    <lineage>
        <taxon>Bacteria</taxon>
        <taxon>Pseudomonadati</taxon>
        <taxon>Pseudomonadota</taxon>
        <taxon>Gammaproteobacteria</taxon>
        <taxon>Oceanospirillales</taxon>
        <taxon>Halomonadaceae</taxon>
        <taxon>Zymobacter group</taxon>
        <taxon>Candidatus Carsonella</taxon>
    </lineage>
</organism>
<dbReference type="RefSeq" id="WP_157801460.1">
    <property type="nucleotide sequence ID" value="NZ_CP024798.1"/>
</dbReference>